<dbReference type="RefSeq" id="WP_084188574.1">
    <property type="nucleotide sequence ID" value="NZ_APNK01000006.1"/>
</dbReference>
<comment type="caution">
    <text evidence="2">The sequence shown here is derived from an EMBL/GenBank/DDBJ whole genome shotgun (WGS) entry which is preliminary data.</text>
</comment>
<name>A0A084IN50_SALHC</name>
<feature type="signal peptide" evidence="1">
    <location>
        <begin position="1"/>
        <end position="24"/>
    </location>
</feature>
<evidence type="ECO:0000313" key="3">
    <source>
        <dbReference type="Proteomes" id="UP000028302"/>
    </source>
</evidence>
<reference evidence="2 3" key="1">
    <citation type="submission" date="2013-03" db="EMBL/GenBank/DDBJ databases">
        <title>Salinisphaera hydrothermalis C41B8 Genome Sequencing.</title>
        <authorList>
            <person name="Li C."/>
            <person name="Lai Q."/>
            <person name="Shao Z."/>
        </authorList>
    </citation>
    <scope>NUCLEOTIDE SEQUENCE [LARGE SCALE GENOMIC DNA]</scope>
    <source>
        <strain evidence="2 3">C41B8</strain>
    </source>
</reference>
<sequence length="113" mass="12093">MRSKHIIPWVVALTLAGGSSAAMASDTFNNALGGGLGGAIGAAIGGSMGGQTGAVIGGGLGGAGGAILAGKYNEHDDDHYRGRDWDHRRRDVHYGHRDHDRWRHHGWDRRDWR</sequence>
<feature type="chain" id="PRO_5001776754" description="17 kDa surface antigen" evidence="1">
    <location>
        <begin position="25"/>
        <end position="113"/>
    </location>
</feature>
<dbReference type="STRING" id="1304275.C41B8_06102"/>
<dbReference type="Proteomes" id="UP000028302">
    <property type="component" value="Unassembled WGS sequence"/>
</dbReference>
<protein>
    <recommendedName>
        <fullName evidence="4">17 kDa surface antigen</fullName>
    </recommendedName>
</protein>
<proteinExistence type="predicted"/>
<evidence type="ECO:0008006" key="4">
    <source>
        <dbReference type="Google" id="ProtNLM"/>
    </source>
</evidence>
<keyword evidence="1" id="KW-0732">Signal</keyword>
<dbReference type="EMBL" id="APNK01000006">
    <property type="protein sequence ID" value="KEZ78134.1"/>
    <property type="molecule type" value="Genomic_DNA"/>
</dbReference>
<evidence type="ECO:0000313" key="2">
    <source>
        <dbReference type="EMBL" id="KEZ78134.1"/>
    </source>
</evidence>
<dbReference type="AlphaFoldDB" id="A0A084IN50"/>
<accession>A0A084IN50</accession>
<organism evidence="2 3">
    <name type="scientific">Salinisphaera hydrothermalis (strain C41B8)</name>
    <dbReference type="NCBI Taxonomy" id="1304275"/>
    <lineage>
        <taxon>Bacteria</taxon>
        <taxon>Pseudomonadati</taxon>
        <taxon>Pseudomonadota</taxon>
        <taxon>Gammaproteobacteria</taxon>
        <taxon>Salinisphaerales</taxon>
        <taxon>Salinisphaeraceae</taxon>
        <taxon>Salinisphaera</taxon>
    </lineage>
</organism>
<gene>
    <name evidence="2" type="ORF">C41B8_06102</name>
</gene>
<evidence type="ECO:0000256" key="1">
    <source>
        <dbReference type="SAM" id="SignalP"/>
    </source>
</evidence>
<keyword evidence="3" id="KW-1185">Reference proteome</keyword>